<dbReference type="AlphaFoldDB" id="A0A445B7S8"/>
<sequence>MEVNIFGLLFRSLQSRPLTFSSGVLCLHAMMDPLMAKELIHLRTQLLQRKQKVVSIIRSQLPSKKNLYLPARKSRMRLKTLFCTIYQIKLIK</sequence>
<organism evidence="1 2">
    <name type="scientific">Arachis hypogaea</name>
    <name type="common">Peanut</name>
    <dbReference type="NCBI Taxonomy" id="3818"/>
    <lineage>
        <taxon>Eukaryota</taxon>
        <taxon>Viridiplantae</taxon>
        <taxon>Streptophyta</taxon>
        <taxon>Embryophyta</taxon>
        <taxon>Tracheophyta</taxon>
        <taxon>Spermatophyta</taxon>
        <taxon>Magnoliopsida</taxon>
        <taxon>eudicotyledons</taxon>
        <taxon>Gunneridae</taxon>
        <taxon>Pentapetalae</taxon>
        <taxon>rosids</taxon>
        <taxon>fabids</taxon>
        <taxon>Fabales</taxon>
        <taxon>Fabaceae</taxon>
        <taxon>Papilionoideae</taxon>
        <taxon>50 kb inversion clade</taxon>
        <taxon>dalbergioids sensu lato</taxon>
        <taxon>Dalbergieae</taxon>
        <taxon>Pterocarpus clade</taxon>
        <taxon>Arachis</taxon>
    </lineage>
</organism>
<dbReference type="Proteomes" id="UP000289738">
    <property type="component" value="Chromosome A10"/>
</dbReference>
<evidence type="ECO:0000313" key="1">
    <source>
        <dbReference type="EMBL" id="RYR34729.1"/>
    </source>
</evidence>
<protein>
    <submittedName>
        <fullName evidence="1">Uncharacterized protein</fullName>
    </submittedName>
</protein>
<reference evidence="1 2" key="1">
    <citation type="submission" date="2019-01" db="EMBL/GenBank/DDBJ databases">
        <title>Sequencing of cultivated peanut Arachis hypogaea provides insights into genome evolution and oil improvement.</title>
        <authorList>
            <person name="Chen X."/>
        </authorList>
    </citation>
    <scope>NUCLEOTIDE SEQUENCE [LARGE SCALE GENOMIC DNA]</scope>
    <source>
        <strain evidence="2">cv. Fuhuasheng</strain>
        <tissue evidence="1">Leaves</tissue>
    </source>
</reference>
<comment type="caution">
    <text evidence="1">The sequence shown here is derived from an EMBL/GenBank/DDBJ whole genome shotgun (WGS) entry which is preliminary data.</text>
</comment>
<gene>
    <name evidence="1" type="ORF">Ahy_A10g049731</name>
</gene>
<accession>A0A445B7S8</accession>
<dbReference type="EMBL" id="SDMP01000010">
    <property type="protein sequence ID" value="RYR34729.1"/>
    <property type="molecule type" value="Genomic_DNA"/>
</dbReference>
<proteinExistence type="predicted"/>
<name>A0A445B7S8_ARAHY</name>
<keyword evidence="2" id="KW-1185">Reference proteome</keyword>
<evidence type="ECO:0000313" key="2">
    <source>
        <dbReference type="Proteomes" id="UP000289738"/>
    </source>
</evidence>